<dbReference type="PANTHER" id="PTHR34300">
    <property type="entry name" value="QUEUOSINE PRECURSOR TRANSPORTER-RELATED"/>
    <property type="match status" value="1"/>
</dbReference>
<keyword evidence="1" id="KW-0813">Transport</keyword>
<keyword evidence="3" id="KW-1185">Reference proteome</keyword>
<evidence type="ECO:0000256" key="1">
    <source>
        <dbReference type="HAMAP-Rule" id="MF_02088"/>
    </source>
</evidence>
<feature type="transmembrane region" description="Helical" evidence="1">
    <location>
        <begin position="128"/>
        <end position="151"/>
    </location>
</feature>
<keyword evidence="1" id="KW-0472">Membrane</keyword>
<dbReference type="PANTHER" id="PTHR34300:SF2">
    <property type="entry name" value="QUEUOSINE PRECURSOR TRANSPORTER-RELATED"/>
    <property type="match status" value="1"/>
</dbReference>
<dbReference type="Pfam" id="PF02592">
    <property type="entry name" value="Vut_1"/>
    <property type="match status" value="1"/>
</dbReference>
<dbReference type="EMBL" id="SNWD01000024">
    <property type="protein sequence ID" value="TDN77795.1"/>
    <property type="molecule type" value="Genomic_DNA"/>
</dbReference>
<dbReference type="InterPro" id="IPR003744">
    <property type="entry name" value="YhhQ"/>
</dbReference>
<feature type="transmembrane region" description="Helical" evidence="1">
    <location>
        <begin position="21"/>
        <end position="38"/>
    </location>
</feature>
<dbReference type="RefSeq" id="WP_133497177.1">
    <property type="nucleotide sequence ID" value="NZ_BMLU01000025.1"/>
</dbReference>
<comment type="subcellular location">
    <subcellularLocation>
        <location evidence="1">Cell inner membrane</location>
        <topology evidence="1">Multi-pass membrane protein</topology>
    </subcellularLocation>
</comment>
<comment type="function">
    <text evidence="1">Involved in the import of queuosine (Q) precursors, required for Q precursor salvage.</text>
</comment>
<protein>
    <recommendedName>
        <fullName evidence="1">Probable queuosine precursor transporter</fullName>
        <shortName evidence="1">Q precursor transporter</shortName>
    </recommendedName>
</protein>
<sequence>MEKGTGAAPRRVDTAEIGRTQFSYFDFMMAAFVTILLLSNVIGAGKVATVDLPLIGDWPFGAGILFFPVSYVLGDVLTEVYGYAHARRVIWAGFGAVLFMAFMSWVVVRLPPAPDWGNQAAYEAVFGQVPRIVAASVCAFWAGEFVNSFVMAKMKLMTGGKYLWTRTIGSTVFGEGVDSLIFYPLAFWGAEGWTNHLVLIVLLTQWALKVGWEVLLTPFTYLVVNMLKRREGVDVFDTGTNFTPFRTRI</sequence>
<name>A0A4R6FC50_9SPHN</name>
<feature type="transmembrane region" description="Helical" evidence="1">
    <location>
        <begin position="58"/>
        <end position="77"/>
    </location>
</feature>
<accession>A0A4R6FC50</accession>
<feature type="transmembrane region" description="Helical" evidence="1">
    <location>
        <begin position="89"/>
        <end position="108"/>
    </location>
</feature>
<comment type="similarity">
    <text evidence="1">Belongs to the vitamin uptake transporter (VUT/ECF) (TC 2.A.88) family. Q precursor transporter subfamily.</text>
</comment>
<dbReference type="OrthoDB" id="9805479at2"/>
<keyword evidence="1" id="KW-0997">Cell inner membrane</keyword>
<dbReference type="AlphaFoldDB" id="A0A4R6FC50"/>
<keyword evidence="1" id="KW-1003">Cell membrane</keyword>
<dbReference type="GO" id="GO:0022857">
    <property type="term" value="F:transmembrane transporter activity"/>
    <property type="evidence" value="ECO:0007669"/>
    <property type="project" value="UniProtKB-UniRule"/>
</dbReference>
<gene>
    <name evidence="2" type="ORF">EV664_1249</name>
</gene>
<comment type="caution">
    <text evidence="2">The sequence shown here is derived from an EMBL/GenBank/DDBJ whole genome shotgun (WGS) entry which is preliminary data.</text>
</comment>
<evidence type="ECO:0000313" key="3">
    <source>
        <dbReference type="Proteomes" id="UP000295493"/>
    </source>
</evidence>
<evidence type="ECO:0000313" key="2">
    <source>
        <dbReference type="EMBL" id="TDN77795.1"/>
    </source>
</evidence>
<dbReference type="HAMAP" id="MF_02088">
    <property type="entry name" value="Q_prec_transport"/>
    <property type="match status" value="1"/>
</dbReference>
<dbReference type="GO" id="GO:0005886">
    <property type="term" value="C:plasma membrane"/>
    <property type="evidence" value="ECO:0007669"/>
    <property type="project" value="UniProtKB-SubCell"/>
</dbReference>
<dbReference type="NCBIfam" id="TIGR00697">
    <property type="entry name" value="queuosine precursor transporter"/>
    <property type="match status" value="1"/>
</dbReference>
<dbReference type="Proteomes" id="UP000295493">
    <property type="component" value="Unassembled WGS sequence"/>
</dbReference>
<organism evidence="2 3">
    <name type="scientific">Stakelama pacifica</name>
    <dbReference type="NCBI Taxonomy" id="517720"/>
    <lineage>
        <taxon>Bacteria</taxon>
        <taxon>Pseudomonadati</taxon>
        <taxon>Pseudomonadota</taxon>
        <taxon>Alphaproteobacteria</taxon>
        <taxon>Sphingomonadales</taxon>
        <taxon>Sphingomonadaceae</taxon>
        <taxon>Stakelama</taxon>
    </lineage>
</organism>
<keyword evidence="1" id="KW-0812">Transmembrane</keyword>
<reference evidence="2 3" key="1">
    <citation type="submission" date="2019-03" db="EMBL/GenBank/DDBJ databases">
        <title>Genomic Encyclopedia of Type Strains, Phase IV (KMG-IV): sequencing the most valuable type-strain genomes for metagenomic binning, comparative biology and taxonomic classification.</title>
        <authorList>
            <person name="Goeker M."/>
        </authorList>
    </citation>
    <scope>NUCLEOTIDE SEQUENCE [LARGE SCALE GENOMIC DNA]</scope>
    <source>
        <strain evidence="2 3">DSM 25059</strain>
    </source>
</reference>
<proteinExistence type="inferred from homology"/>
<keyword evidence="1" id="KW-1133">Transmembrane helix</keyword>